<evidence type="ECO:0000313" key="2">
    <source>
        <dbReference type="Proteomes" id="UP001629113"/>
    </source>
</evidence>
<proteinExistence type="predicted"/>
<evidence type="ECO:0000313" key="1">
    <source>
        <dbReference type="EMBL" id="KAL3421022.1"/>
    </source>
</evidence>
<protein>
    <submittedName>
        <fullName evidence="1">Uncharacterized protein</fullName>
    </submittedName>
</protein>
<gene>
    <name evidence="1" type="ORF">PVAG01_07467</name>
</gene>
<accession>A0ABR4PCI5</accession>
<name>A0ABR4PCI5_9HELO</name>
<reference evidence="1 2" key="1">
    <citation type="submission" date="2024-06" db="EMBL/GenBank/DDBJ databases">
        <title>Complete genome of Phlyctema vagabunda strain 19-DSS-EL-015.</title>
        <authorList>
            <person name="Fiorenzani C."/>
        </authorList>
    </citation>
    <scope>NUCLEOTIDE SEQUENCE [LARGE SCALE GENOMIC DNA]</scope>
    <source>
        <strain evidence="1 2">19-DSS-EL-015</strain>
    </source>
</reference>
<sequence>MSSFQSASSNTSSRSNLIRATGHEFVLAFVNGSSPAELLENYFTKSGPSITEHGSVSARVRLPYLGKTFRGRKVSEGAPSDESTCDDYFDLLGATLAFHSLDKALPPPEAYIVDAESKHIPGRLVAGHTRAAEPQGSGALLVKAHVKIEALKSKVVWEEDFVFLLSEFDQDGKIGHLEIWSDNLSAWLAVGE</sequence>
<comment type="caution">
    <text evidence="1">The sequence shown here is derived from an EMBL/GenBank/DDBJ whole genome shotgun (WGS) entry which is preliminary data.</text>
</comment>
<organism evidence="1 2">
    <name type="scientific">Phlyctema vagabunda</name>
    <dbReference type="NCBI Taxonomy" id="108571"/>
    <lineage>
        <taxon>Eukaryota</taxon>
        <taxon>Fungi</taxon>
        <taxon>Dikarya</taxon>
        <taxon>Ascomycota</taxon>
        <taxon>Pezizomycotina</taxon>
        <taxon>Leotiomycetes</taxon>
        <taxon>Helotiales</taxon>
        <taxon>Dermateaceae</taxon>
        <taxon>Phlyctema</taxon>
    </lineage>
</organism>
<dbReference type="EMBL" id="JBFCZG010000006">
    <property type="protein sequence ID" value="KAL3421022.1"/>
    <property type="molecule type" value="Genomic_DNA"/>
</dbReference>
<dbReference type="Proteomes" id="UP001629113">
    <property type="component" value="Unassembled WGS sequence"/>
</dbReference>
<keyword evidence="2" id="KW-1185">Reference proteome</keyword>